<keyword evidence="5" id="KW-0472">Membrane</keyword>
<dbReference type="OrthoDB" id="10066331at2759"/>
<keyword evidence="1" id="KW-0813">Transport</keyword>
<keyword evidence="8" id="KW-1185">Reference proteome</keyword>
<dbReference type="InterPro" id="IPR015260">
    <property type="entry name" value="Syntaxin-6/10/61_N"/>
</dbReference>
<dbReference type="GO" id="GO:0015031">
    <property type="term" value="P:protein transport"/>
    <property type="evidence" value="ECO:0007669"/>
    <property type="project" value="UniProtKB-KW"/>
</dbReference>
<sequence>MASRPDAFYISRGEIKHNLSRLSDCVHKLRATSDAGAVGRSRPTSPTTVDHDEDETPTFDKALAQEIVKIIGELEHQLKELAETLAIQSSNAKNLKLSYQELASRKKIIDNHQQGLNAHKKIFAYLIKGDPSAEPSAVISGLYGERGTSKRRYEVEKENLGYSSANQEAMESMRQPTLPKSPGEPNRVSLHEMKRNQQFAEDDDDDLVEVYQKAAAVKDGTAEMGLSKNANRRNQGTFGAWMARNFPLNSRRNRIIFYSCPFILVVIILIVVLAVTLS</sequence>
<dbReference type="EMBL" id="BDGG01000001">
    <property type="protein sequence ID" value="GAU88152.1"/>
    <property type="molecule type" value="Genomic_DNA"/>
</dbReference>
<protein>
    <recommendedName>
        <fullName evidence="6">Syntaxin 6/10/61 N-terminal domain-containing protein</fullName>
    </recommendedName>
</protein>
<feature type="region of interest" description="Disordered" evidence="4">
    <location>
        <begin position="163"/>
        <end position="185"/>
    </location>
</feature>
<dbReference type="Proteomes" id="UP000186922">
    <property type="component" value="Unassembled WGS sequence"/>
</dbReference>
<accession>A0A1D1UKI2</accession>
<evidence type="ECO:0000256" key="2">
    <source>
        <dbReference type="ARBA" id="ARBA00046280"/>
    </source>
</evidence>
<keyword evidence="5" id="KW-1133">Transmembrane helix</keyword>
<dbReference type="Pfam" id="PF09177">
    <property type="entry name" value="STX6_10_61_N"/>
    <property type="match status" value="1"/>
</dbReference>
<reference evidence="7 8" key="1">
    <citation type="journal article" date="2016" name="Nat. Commun.">
        <title>Extremotolerant tardigrade genome and improved radiotolerance of human cultured cells by tardigrade-unique protein.</title>
        <authorList>
            <person name="Hashimoto T."/>
            <person name="Horikawa D.D."/>
            <person name="Saito Y."/>
            <person name="Kuwahara H."/>
            <person name="Kozuka-Hata H."/>
            <person name="Shin-I T."/>
            <person name="Minakuchi Y."/>
            <person name="Ohishi K."/>
            <person name="Motoyama A."/>
            <person name="Aizu T."/>
            <person name="Enomoto A."/>
            <person name="Kondo K."/>
            <person name="Tanaka S."/>
            <person name="Hara Y."/>
            <person name="Koshikawa S."/>
            <person name="Sagara H."/>
            <person name="Miura T."/>
            <person name="Yokobori S."/>
            <person name="Miyagawa K."/>
            <person name="Suzuki Y."/>
            <person name="Kubo T."/>
            <person name="Oyama M."/>
            <person name="Kohara Y."/>
            <person name="Fujiyama A."/>
            <person name="Arakawa K."/>
            <person name="Katayama T."/>
            <person name="Toyoda A."/>
            <person name="Kunieda T."/>
        </authorList>
    </citation>
    <scope>NUCLEOTIDE SEQUENCE [LARGE SCALE GENOMIC DNA]</scope>
    <source>
        <strain evidence="7 8">YOKOZUNA-1</strain>
    </source>
</reference>
<dbReference type="GO" id="GO:0048193">
    <property type="term" value="P:Golgi vesicle transport"/>
    <property type="evidence" value="ECO:0007669"/>
    <property type="project" value="InterPro"/>
</dbReference>
<dbReference type="SUPFAM" id="SSF47661">
    <property type="entry name" value="t-snare proteins"/>
    <property type="match status" value="1"/>
</dbReference>
<dbReference type="AlphaFoldDB" id="A0A1D1UKI2"/>
<dbReference type="InterPro" id="IPR010989">
    <property type="entry name" value="SNARE"/>
</dbReference>
<organism evidence="7 8">
    <name type="scientific">Ramazzottius varieornatus</name>
    <name type="common">Water bear</name>
    <name type="synonym">Tardigrade</name>
    <dbReference type="NCBI Taxonomy" id="947166"/>
    <lineage>
        <taxon>Eukaryota</taxon>
        <taxon>Metazoa</taxon>
        <taxon>Ecdysozoa</taxon>
        <taxon>Tardigrada</taxon>
        <taxon>Eutardigrada</taxon>
        <taxon>Parachela</taxon>
        <taxon>Hypsibioidea</taxon>
        <taxon>Ramazzottiidae</taxon>
        <taxon>Ramazzottius</taxon>
    </lineage>
</organism>
<feature type="coiled-coil region" evidence="3">
    <location>
        <begin position="64"/>
        <end position="91"/>
    </location>
</feature>
<evidence type="ECO:0000256" key="5">
    <source>
        <dbReference type="SAM" id="Phobius"/>
    </source>
</evidence>
<dbReference type="Gene3D" id="1.20.58.90">
    <property type="match status" value="1"/>
</dbReference>
<gene>
    <name evidence="7" type="primary">RvY_00900-1</name>
    <name evidence="7" type="synonym">RvY_00900.1</name>
    <name evidence="7" type="ORF">RvY_00900</name>
</gene>
<feature type="transmembrane region" description="Helical" evidence="5">
    <location>
        <begin position="255"/>
        <end position="277"/>
    </location>
</feature>
<feature type="region of interest" description="Disordered" evidence="4">
    <location>
        <begin position="33"/>
        <end position="55"/>
    </location>
</feature>
<evidence type="ECO:0000256" key="1">
    <source>
        <dbReference type="ARBA" id="ARBA00022927"/>
    </source>
</evidence>
<evidence type="ECO:0000256" key="4">
    <source>
        <dbReference type="SAM" id="MobiDB-lite"/>
    </source>
</evidence>
<comment type="subcellular location">
    <subcellularLocation>
        <location evidence="2">Endomembrane system</location>
        <topology evidence="2">Single-pass type IV membrane protein</topology>
    </subcellularLocation>
</comment>
<evidence type="ECO:0000256" key="3">
    <source>
        <dbReference type="SAM" id="Coils"/>
    </source>
</evidence>
<name>A0A1D1UKI2_RAMVA</name>
<keyword evidence="3" id="KW-0175">Coiled coil</keyword>
<comment type="caution">
    <text evidence="7">The sequence shown here is derived from an EMBL/GenBank/DDBJ whole genome shotgun (WGS) entry which is preliminary data.</text>
</comment>
<feature type="domain" description="Syntaxin 6/10/61 N-terminal" evidence="6">
    <location>
        <begin position="6"/>
        <end position="117"/>
    </location>
</feature>
<keyword evidence="5" id="KW-0812">Transmembrane</keyword>
<proteinExistence type="predicted"/>
<keyword evidence="1" id="KW-0653">Protein transport</keyword>
<evidence type="ECO:0000313" key="8">
    <source>
        <dbReference type="Proteomes" id="UP000186922"/>
    </source>
</evidence>
<dbReference type="GO" id="GO:0012505">
    <property type="term" value="C:endomembrane system"/>
    <property type="evidence" value="ECO:0007669"/>
    <property type="project" value="UniProtKB-SubCell"/>
</dbReference>
<evidence type="ECO:0000313" key="7">
    <source>
        <dbReference type="EMBL" id="GAU88152.1"/>
    </source>
</evidence>
<dbReference type="GO" id="GO:0016020">
    <property type="term" value="C:membrane"/>
    <property type="evidence" value="ECO:0007669"/>
    <property type="project" value="InterPro"/>
</dbReference>
<evidence type="ECO:0000259" key="6">
    <source>
        <dbReference type="Pfam" id="PF09177"/>
    </source>
</evidence>